<comment type="caution">
    <text evidence="5">The sequence shown here is derived from an EMBL/GenBank/DDBJ whole genome shotgun (WGS) entry which is preliminary data.</text>
</comment>
<evidence type="ECO:0000256" key="3">
    <source>
        <dbReference type="ARBA" id="ARBA00023163"/>
    </source>
</evidence>
<dbReference type="InterPro" id="IPR036388">
    <property type="entry name" value="WH-like_DNA-bd_sf"/>
</dbReference>
<dbReference type="EMBL" id="BAAADS010000001">
    <property type="protein sequence ID" value="GAA0590564.1"/>
    <property type="molecule type" value="Genomic_DNA"/>
</dbReference>
<evidence type="ECO:0000256" key="1">
    <source>
        <dbReference type="ARBA" id="ARBA00023015"/>
    </source>
</evidence>
<dbReference type="PANTHER" id="PTHR43537">
    <property type="entry name" value="TRANSCRIPTIONAL REGULATOR, GNTR FAMILY"/>
    <property type="match status" value="1"/>
</dbReference>
<dbReference type="InterPro" id="IPR000524">
    <property type="entry name" value="Tscrpt_reg_HTH_GntR"/>
</dbReference>
<proteinExistence type="predicted"/>
<organism evidence="5 6">
    <name type="scientific">Virgibacillus siamensis</name>
    <dbReference type="NCBI Taxonomy" id="480071"/>
    <lineage>
        <taxon>Bacteria</taxon>
        <taxon>Bacillati</taxon>
        <taxon>Bacillota</taxon>
        <taxon>Bacilli</taxon>
        <taxon>Bacillales</taxon>
        <taxon>Bacillaceae</taxon>
        <taxon>Virgibacillus</taxon>
    </lineage>
</organism>
<sequence length="225" mass="26338">MGDDNIIVQKPLSELIADQLKKDIWSESIKFGDRLLETDLAEHFDVSRSTIREAFKILETEELIVSKARKGTYVADFTEQDLNEIIELRTLIESQAFKKAMPKLDEQQLEKLKKITEQMKIKADEHDWNGLFDLDMEFHSFVVNLCGNARIVRIYNSLQVQIRTFLMHLDQYYSSPQSFYREHEELLQTLISKDKDAVVKRVSNHIEYVEEKLLGVNDENRVNAN</sequence>
<evidence type="ECO:0000259" key="4">
    <source>
        <dbReference type="PROSITE" id="PS50949"/>
    </source>
</evidence>
<gene>
    <name evidence="5" type="ORF">GCM10009001_03170</name>
</gene>
<keyword evidence="2" id="KW-0238">DNA-binding</keyword>
<dbReference type="PROSITE" id="PS50949">
    <property type="entry name" value="HTH_GNTR"/>
    <property type="match status" value="1"/>
</dbReference>
<feature type="domain" description="HTH gntR-type" evidence="4">
    <location>
        <begin position="10"/>
        <end position="77"/>
    </location>
</feature>
<dbReference type="Proteomes" id="UP001500866">
    <property type="component" value="Unassembled WGS sequence"/>
</dbReference>
<dbReference type="InterPro" id="IPR008920">
    <property type="entry name" value="TF_FadR/GntR_C"/>
</dbReference>
<keyword evidence="3" id="KW-0804">Transcription</keyword>
<dbReference type="RefSeq" id="WP_343809665.1">
    <property type="nucleotide sequence ID" value="NZ_BAAADS010000001.1"/>
</dbReference>
<evidence type="ECO:0000313" key="5">
    <source>
        <dbReference type="EMBL" id="GAA0590564.1"/>
    </source>
</evidence>
<name>A0ABP3QJX7_9BACI</name>
<dbReference type="InterPro" id="IPR011711">
    <property type="entry name" value="GntR_C"/>
</dbReference>
<dbReference type="SUPFAM" id="SSF46785">
    <property type="entry name" value="Winged helix' DNA-binding domain"/>
    <property type="match status" value="1"/>
</dbReference>
<keyword evidence="6" id="KW-1185">Reference proteome</keyword>
<dbReference type="Gene3D" id="1.20.120.530">
    <property type="entry name" value="GntR ligand-binding domain-like"/>
    <property type="match status" value="1"/>
</dbReference>
<reference evidence="6" key="1">
    <citation type="journal article" date="2019" name="Int. J. Syst. Evol. Microbiol.">
        <title>The Global Catalogue of Microorganisms (GCM) 10K type strain sequencing project: providing services to taxonomists for standard genome sequencing and annotation.</title>
        <authorList>
            <consortium name="The Broad Institute Genomics Platform"/>
            <consortium name="The Broad Institute Genome Sequencing Center for Infectious Disease"/>
            <person name="Wu L."/>
            <person name="Ma J."/>
        </authorList>
    </citation>
    <scope>NUCLEOTIDE SEQUENCE [LARGE SCALE GENOMIC DNA]</scope>
    <source>
        <strain evidence="6">JCM 15395</strain>
    </source>
</reference>
<dbReference type="PANTHER" id="PTHR43537:SF5">
    <property type="entry name" value="UXU OPERON TRANSCRIPTIONAL REGULATOR"/>
    <property type="match status" value="1"/>
</dbReference>
<dbReference type="SUPFAM" id="SSF48008">
    <property type="entry name" value="GntR ligand-binding domain-like"/>
    <property type="match status" value="1"/>
</dbReference>
<keyword evidence="1" id="KW-0805">Transcription regulation</keyword>
<dbReference type="SMART" id="SM00895">
    <property type="entry name" value="FCD"/>
    <property type="match status" value="1"/>
</dbReference>
<dbReference type="InterPro" id="IPR036390">
    <property type="entry name" value="WH_DNA-bd_sf"/>
</dbReference>
<evidence type="ECO:0000313" key="6">
    <source>
        <dbReference type="Proteomes" id="UP001500866"/>
    </source>
</evidence>
<dbReference type="CDD" id="cd07377">
    <property type="entry name" value="WHTH_GntR"/>
    <property type="match status" value="1"/>
</dbReference>
<dbReference type="Pfam" id="PF00392">
    <property type="entry name" value="GntR"/>
    <property type="match status" value="1"/>
</dbReference>
<protein>
    <submittedName>
        <fullName evidence="5">GntR family transcriptional regulator</fullName>
    </submittedName>
</protein>
<dbReference type="Gene3D" id="1.10.10.10">
    <property type="entry name" value="Winged helix-like DNA-binding domain superfamily/Winged helix DNA-binding domain"/>
    <property type="match status" value="1"/>
</dbReference>
<evidence type="ECO:0000256" key="2">
    <source>
        <dbReference type="ARBA" id="ARBA00023125"/>
    </source>
</evidence>
<dbReference type="Pfam" id="PF07729">
    <property type="entry name" value="FCD"/>
    <property type="match status" value="1"/>
</dbReference>
<dbReference type="SMART" id="SM00345">
    <property type="entry name" value="HTH_GNTR"/>
    <property type="match status" value="1"/>
</dbReference>
<accession>A0ABP3QJX7</accession>